<dbReference type="PRINTS" id="PR00326">
    <property type="entry name" value="GTP1OBG"/>
</dbReference>
<dbReference type="PROSITE" id="PS51710">
    <property type="entry name" value="G_OBG"/>
    <property type="match status" value="1"/>
</dbReference>
<gene>
    <name evidence="4" type="ORF">ENO26_06145</name>
</gene>
<evidence type="ECO:0000259" key="3">
    <source>
        <dbReference type="PROSITE" id="PS51710"/>
    </source>
</evidence>
<dbReference type="Pfam" id="PF17835">
    <property type="entry name" value="NOG1_N"/>
    <property type="match status" value="1"/>
</dbReference>
<evidence type="ECO:0000256" key="1">
    <source>
        <dbReference type="ARBA" id="ARBA00022741"/>
    </source>
</evidence>
<keyword evidence="2" id="KW-0342">GTP-binding</keyword>
<dbReference type="SUPFAM" id="SSF52540">
    <property type="entry name" value="P-loop containing nucleoside triphosphate hydrolases"/>
    <property type="match status" value="1"/>
</dbReference>
<dbReference type="Gene3D" id="3.40.50.300">
    <property type="entry name" value="P-loop containing nucleotide triphosphate hydrolases"/>
    <property type="match status" value="1"/>
</dbReference>
<dbReference type="PANTHER" id="PTHR45759">
    <property type="entry name" value="NUCLEOLAR GTP-BINDING PROTEIN 1"/>
    <property type="match status" value="1"/>
</dbReference>
<keyword evidence="1" id="KW-0547">Nucleotide-binding</keyword>
<dbReference type="GO" id="GO:0005525">
    <property type="term" value="F:GTP binding"/>
    <property type="evidence" value="ECO:0007669"/>
    <property type="project" value="UniProtKB-KW"/>
</dbReference>
<dbReference type="NCBIfam" id="TIGR00231">
    <property type="entry name" value="small_GTP"/>
    <property type="match status" value="1"/>
</dbReference>
<dbReference type="AlphaFoldDB" id="A0A7J2U3I0"/>
<accession>A0A7J2U3I0</accession>
<evidence type="ECO:0000313" key="4">
    <source>
        <dbReference type="EMBL" id="HEM67129.1"/>
    </source>
</evidence>
<proteinExistence type="predicted"/>
<dbReference type="InterPro" id="IPR027417">
    <property type="entry name" value="P-loop_NTPase"/>
</dbReference>
<dbReference type="InterPro" id="IPR041623">
    <property type="entry name" value="NOG1_N"/>
</dbReference>
<name>A0A7J2U3I0_9CREN</name>
<dbReference type="EMBL" id="DSEU01000040">
    <property type="protein sequence ID" value="HEM67129.1"/>
    <property type="molecule type" value="Genomic_DNA"/>
</dbReference>
<comment type="caution">
    <text evidence="4">The sequence shown here is derived from an EMBL/GenBank/DDBJ whole genome shotgun (WGS) entry which is preliminary data.</text>
</comment>
<dbReference type="InterPro" id="IPR031167">
    <property type="entry name" value="G_OBG"/>
</dbReference>
<protein>
    <submittedName>
        <fullName evidence="4">GTP-binding protein</fullName>
    </submittedName>
</protein>
<organism evidence="4">
    <name type="scientific">Ignisphaera aggregans</name>
    <dbReference type="NCBI Taxonomy" id="334771"/>
    <lineage>
        <taxon>Archaea</taxon>
        <taxon>Thermoproteota</taxon>
        <taxon>Thermoprotei</taxon>
        <taxon>Desulfurococcales</taxon>
        <taxon>Desulfurococcaceae</taxon>
        <taxon>Ignisphaera</taxon>
    </lineage>
</organism>
<dbReference type="InterPro" id="IPR006073">
    <property type="entry name" value="GTP-bd"/>
</dbReference>
<sequence length="369" mass="41949">MNSGRRAICLHDYLDVPAVSYDVLRKRVLEIYKERVRIPKSSSFRDHSKRVAFRYMVKAEKAFQYIVTVLGRIARLPTINSLSPFYAELLELATNNMYDKLRREASQAVKIISNMWKEYRKRILEGDINAKRISIEFVGRALSVIKRKVKTLPITKDISYIVHSTPCIDFEKPLIIVSGMPQVGKSTFISKVSTAKPKTSPYPFTTKNVIIGHIMFGDVVIQIMDTPGILDRSLEEMNEIERKAVAALRHLKAVVIYIIDVSKDSYYTLEQQVRVLDSVKGLVGRDKIIIVLNKVDKTEKDVLEKVKNIITNMGYDKHIEMSALLGINVWVAIVEAISLYDKLFGTRYGELIDLYSSSTISNSGNFSSS</sequence>
<dbReference type="Gene3D" id="1.20.120.1190">
    <property type="match status" value="1"/>
</dbReference>
<evidence type="ECO:0000256" key="2">
    <source>
        <dbReference type="ARBA" id="ARBA00023134"/>
    </source>
</evidence>
<dbReference type="InterPro" id="IPR010674">
    <property type="entry name" value="NOG1_Rossman_fold_dom"/>
</dbReference>
<dbReference type="InterPro" id="IPR005225">
    <property type="entry name" value="Small_GTP-bd"/>
</dbReference>
<reference evidence="4" key="1">
    <citation type="journal article" date="2020" name="mSystems">
        <title>Genome- and Community-Level Interaction Insights into Carbon Utilization and Element Cycling Functions of Hydrothermarchaeota in Hydrothermal Sediment.</title>
        <authorList>
            <person name="Zhou Z."/>
            <person name="Liu Y."/>
            <person name="Xu W."/>
            <person name="Pan J."/>
            <person name="Luo Z.H."/>
            <person name="Li M."/>
        </authorList>
    </citation>
    <scope>NUCLEOTIDE SEQUENCE [LARGE SCALE GENOMIC DNA]</scope>
    <source>
        <strain evidence="4">SpSt-125</strain>
    </source>
</reference>
<dbReference type="CDD" id="cd01897">
    <property type="entry name" value="NOG"/>
    <property type="match status" value="1"/>
</dbReference>
<feature type="domain" description="OBG-type G" evidence="3">
    <location>
        <begin position="173"/>
        <end position="341"/>
    </location>
</feature>
<dbReference type="Pfam" id="PF06858">
    <property type="entry name" value="NOG1"/>
    <property type="match status" value="1"/>
</dbReference>